<keyword evidence="6 7" id="KW-0472">Membrane</keyword>
<gene>
    <name evidence="9" type="ORF">H7C18_04170</name>
</gene>
<feature type="transmembrane region" description="Helical" evidence="7">
    <location>
        <begin position="273"/>
        <end position="291"/>
    </location>
</feature>
<evidence type="ECO:0000256" key="4">
    <source>
        <dbReference type="ARBA" id="ARBA00022692"/>
    </source>
</evidence>
<feature type="transmembrane region" description="Helical" evidence="7">
    <location>
        <begin position="211"/>
        <end position="229"/>
    </location>
</feature>
<protein>
    <submittedName>
        <fullName evidence="9">Sugar ABC transporter permease</fullName>
    </submittedName>
</protein>
<dbReference type="InterPro" id="IPR035906">
    <property type="entry name" value="MetI-like_sf"/>
</dbReference>
<dbReference type="PANTHER" id="PTHR30193:SF44">
    <property type="entry name" value="LACTOSE TRANSPORT SYSTEM PERMEASE PROTEIN LACF"/>
    <property type="match status" value="1"/>
</dbReference>
<dbReference type="PANTHER" id="PTHR30193">
    <property type="entry name" value="ABC TRANSPORTER PERMEASE PROTEIN"/>
    <property type="match status" value="1"/>
</dbReference>
<keyword evidence="10" id="KW-1185">Reference proteome</keyword>
<dbReference type="Gene3D" id="1.10.3720.10">
    <property type="entry name" value="MetI-like"/>
    <property type="match status" value="1"/>
</dbReference>
<keyword evidence="4 7" id="KW-0812">Transmembrane</keyword>
<evidence type="ECO:0000256" key="7">
    <source>
        <dbReference type="RuleBase" id="RU363032"/>
    </source>
</evidence>
<dbReference type="EMBL" id="JACJVO010000005">
    <property type="protein sequence ID" value="MBB6730085.1"/>
    <property type="molecule type" value="Genomic_DNA"/>
</dbReference>
<sequence length="301" mass="34088">MVREIVRNRYLYALALPGLLFLVVFAYVPMAGHLIAFKKYRLADGLWGSKWAGFDNFKFFFMSSDWYKVTLNTILLNGLFIVCGLCIALALAIFLNEVHSRLYQKIAQSFIFLPYFISWLVVSMMVFAFLNTTDGIVNRMLQSNGLEARNWYLMPGIWPAVLTVIYVWKFAGYYSIIFLAAITGISGEYYESARIDGATRFQQIIHITIPLIRNVLIVLGLLGVGRIFYGDFGMIYGIVGDTAPLYPTTDVIDTYSYRALRQLGDFSKSSAVVLYQSVMGLVTIVLFNAVARKIDKDSSLF</sequence>
<keyword evidence="2 7" id="KW-0813">Transport</keyword>
<evidence type="ECO:0000259" key="8">
    <source>
        <dbReference type="PROSITE" id="PS50928"/>
    </source>
</evidence>
<evidence type="ECO:0000256" key="2">
    <source>
        <dbReference type="ARBA" id="ARBA00022448"/>
    </source>
</evidence>
<evidence type="ECO:0000256" key="5">
    <source>
        <dbReference type="ARBA" id="ARBA00022989"/>
    </source>
</evidence>
<dbReference type="SUPFAM" id="SSF161098">
    <property type="entry name" value="MetI-like"/>
    <property type="match status" value="1"/>
</dbReference>
<reference evidence="9 10" key="1">
    <citation type="submission" date="2020-08" db="EMBL/GenBank/DDBJ databases">
        <title>Cohnella phylogeny.</title>
        <authorList>
            <person name="Dunlap C."/>
        </authorList>
    </citation>
    <scope>NUCLEOTIDE SEQUENCE [LARGE SCALE GENOMIC DNA]</scope>
    <source>
        <strain evidence="9 10">CBP 2801</strain>
    </source>
</reference>
<dbReference type="InterPro" id="IPR051393">
    <property type="entry name" value="ABC_transporter_permease"/>
</dbReference>
<dbReference type="GO" id="GO:0055085">
    <property type="term" value="P:transmembrane transport"/>
    <property type="evidence" value="ECO:0007669"/>
    <property type="project" value="InterPro"/>
</dbReference>
<keyword evidence="3" id="KW-1003">Cell membrane</keyword>
<evidence type="ECO:0000313" key="10">
    <source>
        <dbReference type="Proteomes" id="UP000564644"/>
    </source>
</evidence>
<name>A0A7X0SHJ2_9BACL</name>
<comment type="caution">
    <text evidence="9">The sequence shown here is derived from an EMBL/GenBank/DDBJ whole genome shotgun (WGS) entry which is preliminary data.</text>
</comment>
<dbReference type="PROSITE" id="PS50928">
    <property type="entry name" value="ABC_TM1"/>
    <property type="match status" value="1"/>
</dbReference>
<feature type="transmembrane region" description="Helical" evidence="7">
    <location>
        <begin position="74"/>
        <end position="94"/>
    </location>
</feature>
<feature type="transmembrane region" description="Helical" evidence="7">
    <location>
        <begin position="106"/>
        <end position="130"/>
    </location>
</feature>
<organism evidence="9 10">
    <name type="scientific">Cohnella zeiphila</name>
    <dbReference type="NCBI Taxonomy" id="2761120"/>
    <lineage>
        <taxon>Bacteria</taxon>
        <taxon>Bacillati</taxon>
        <taxon>Bacillota</taxon>
        <taxon>Bacilli</taxon>
        <taxon>Bacillales</taxon>
        <taxon>Paenibacillaceae</taxon>
        <taxon>Cohnella</taxon>
    </lineage>
</organism>
<feature type="domain" description="ABC transmembrane type-1" evidence="8">
    <location>
        <begin position="70"/>
        <end position="291"/>
    </location>
</feature>
<dbReference type="InterPro" id="IPR000515">
    <property type="entry name" value="MetI-like"/>
</dbReference>
<feature type="transmembrane region" description="Helical" evidence="7">
    <location>
        <begin position="174"/>
        <end position="190"/>
    </location>
</feature>
<evidence type="ECO:0000256" key="6">
    <source>
        <dbReference type="ARBA" id="ARBA00023136"/>
    </source>
</evidence>
<proteinExistence type="inferred from homology"/>
<comment type="subcellular location">
    <subcellularLocation>
        <location evidence="1 7">Cell membrane</location>
        <topology evidence="1 7">Multi-pass membrane protein</topology>
    </subcellularLocation>
</comment>
<accession>A0A7X0SHJ2</accession>
<dbReference type="RefSeq" id="WP_185127912.1">
    <property type="nucleotide sequence ID" value="NZ_JACJVO010000005.1"/>
</dbReference>
<comment type="similarity">
    <text evidence="7">Belongs to the binding-protein-dependent transport system permease family.</text>
</comment>
<dbReference type="GO" id="GO:0005886">
    <property type="term" value="C:plasma membrane"/>
    <property type="evidence" value="ECO:0007669"/>
    <property type="project" value="UniProtKB-SubCell"/>
</dbReference>
<dbReference type="Proteomes" id="UP000564644">
    <property type="component" value="Unassembled WGS sequence"/>
</dbReference>
<evidence type="ECO:0000256" key="3">
    <source>
        <dbReference type="ARBA" id="ARBA00022475"/>
    </source>
</evidence>
<dbReference type="CDD" id="cd06261">
    <property type="entry name" value="TM_PBP2"/>
    <property type="match status" value="1"/>
</dbReference>
<dbReference type="Pfam" id="PF00528">
    <property type="entry name" value="BPD_transp_1"/>
    <property type="match status" value="1"/>
</dbReference>
<feature type="transmembrane region" description="Helical" evidence="7">
    <location>
        <begin position="12"/>
        <end position="37"/>
    </location>
</feature>
<keyword evidence="5 7" id="KW-1133">Transmembrane helix</keyword>
<evidence type="ECO:0000256" key="1">
    <source>
        <dbReference type="ARBA" id="ARBA00004651"/>
    </source>
</evidence>
<dbReference type="AlphaFoldDB" id="A0A7X0SHJ2"/>
<evidence type="ECO:0000313" key="9">
    <source>
        <dbReference type="EMBL" id="MBB6730085.1"/>
    </source>
</evidence>